<dbReference type="SUPFAM" id="SSF51735">
    <property type="entry name" value="NAD(P)-binding Rossmann-fold domains"/>
    <property type="match status" value="1"/>
</dbReference>
<feature type="domain" description="Enoyl reductase (ER)" evidence="1">
    <location>
        <begin position="11"/>
        <end position="316"/>
    </location>
</feature>
<dbReference type="SUPFAM" id="SSF50129">
    <property type="entry name" value="GroES-like"/>
    <property type="match status" value="1"/>
</dbReference>
<name>C8XAB6_NAKMY</name>
<reference evidence="3" key="1">
    <citation type="submission" date="2009-09" db="EMBL/GenBank/DDBJ databases">
        <title>The complete genome of Nakamurella multipartita DSM 44233.</title>
        <authorList>
            <consortium name="US DOE Joint Genome Institute (JGI-PGF)"/>
            <person name="Lucas S."/>
            <person name="Copeland A."/>
            <person name="Lapidus A."/>
            <person name="Glavina del Rio T."/>
            <person name="Dalin E."/>
            <person name="Tice H."/>
            <person name="Bruce D."/>
            <person name="Goodwin L."/>
            <person name="Pitluck S."/>
            <person name="Kyrpides N."/>
            <person name="Mavromatis K."/>
            <person name="Ivanova N."/>
            <person name="Ovchinnikova G."/>
            <person name="Sims D."/>
            <person name="Meincke L."/>
            <person name="Brettin T."/>
            <person name="Detter J.C."/>
            <person name="Han C."/>
            <person name="Larimer F."/>
            <person name="Land M."/>
            <person name="Hauser L."/>
            <person name="Markowitz V."/>
            <person name="Cheng J.-F."/>
            <person name="Hugenholtz P."/>
            <person name="Woyke T."/>
            <person name="Wu D."/>
            <person name="Klenk H.-P."/>
            <person name="Eisen J.A."/>
        </authorList>
    </citation>
    <scope>NUCLEOTIDE SEQUENCE [LARGE SCALE GENOMIC DNA]</scope>
    <source>
        <strain evidence="3">ATCC 700099 / DSM 44233 / CIP 104796 / JCM 9543 / NBRC 105858 / Y-104</strain>
    </source>
</reference>
<dbReference type="InterPro" id="IPR013154">
    <property type="entry name" value="ADH-like_N"/>
</dbReference>
<dbReference type="KEGG" id="nml:Namu_0870"/>
<dbReference type="GO" id="GO:0016491">
    <property type="term" value="F:oxidoreductase activity"/>
    <property type="evidence" value="ECO:0007669"/>
    <property type="project" value="InterPro"/>
</dbReference>
<protein>
    <submittedName>
        <fullName evidence="2">Alcohol dehydrogenase zinc-binding domain protein</fullName>
    </submittedName>
</protein>
<dbReference type="EMBL" id="CP001737">
    <property type="protein sequence ID" value="ACV77281.1"/>
    <property type="molecule type" value="Genomic_DNA"/>
</dbReference>
<dbReference type="FunCoup" id="C8XAB6">
    <property type="interactions" value="293"/>
</dbReference>
<dbReference type="HOGENOM" id="CLU_026673_3_1_11"/>
<dbReference type="PANTHER" id="PTHR43677:SF4">
    <property type="entry name" value="QUINONE OXIDOREDUCTASE-LIKE PROTEIN 2"/>
    <property type="match status" value="1"/>
</dbReference>
<accession>C8XAB6</accession>
<dbReference type="OrthoDB" id="4190732at2"/>
<dbReference type="Pfam" id="PF00107">
    <property type="entry name" value="ADH_zinc_N"/>
    <property type="match status" value="1"/>
</dbReference>
<dbReference type="eggNOG" id="COG0604">
    <property type="taxonomic scope" value="Bacteria"/>
</dbReference>
<dbReference type="PANTHER" id="PTHR43677">
    <property type="entry name" value="SHORT-CHAIN DEHYDROGENASE/REDUCTASE"/>
    <property type="match status" value="1"/>
</dbReference>
<dbReference type="SMART" id="SM00829">
    <property type="entry name" value="PKS_ER"/>
    <property type="match status" value="1"/>
</dbReference>
<dbReference type="STRING" id="479431.Namu_0870"/>
<proteinExistence type="predicted"/>
<dbReference type="Pfam" id="PF08240">
    <property type="entry name" value="ADH_N"/>
    <property type="match status" value="1"/>
</dbReference>
<evidence type="ECO:0000313" key="3">
    <source>
        <dbReference type="Proteomes" id="UP000002218"/>
    </source>
</evidence>
<sequence>MRALRAHALTGPSALSVDEVADPSAPADGMVRIGVHAAGVGFVDTLVTRGLYQVRQEPPFIPGLEVAGLVEAAPAHSGLAVGDRVYASLPVGGCADTVWADEHLVAPLPDSLGFAAGAALVVNDHTAHVALVRRAGLRPGESMLVHGAGGGLGSAAVRIGTALGARVTAVASTPDRRAAAQEAGAEQVYGPDDWLDAVRGAGGADVIVDPVGGDVFDASLRALAPEGRLLTLGYVSGRIPSAPANRLLLRNSDVRGVNWLGLISAHPALFRSTAAALAGLLAAGMPGPTVVEYDFTDGARAFADLESRSVVGKAVLRLR</sequence>
<dbReference type="InterPro" id="IPR020843">
    <property type="entry name" value="ER"/>
</dbReference>
<organism evidence="2 3">
    <name type="scientific">Nakamurella multipartita (strain ATCC 700099 / DSM 44233 / CIP 104796 / JCM 9543 / NBRC 105858 / Y-104)</name>
    <name type="common">Microsphaera multipartita</name>
    <dbReference type="NCBI Taxonomy" id="479431"/>
    <lineage>
        <taxon>Bacteria</taxon>
        <taxon>Bacillati</taxon>
        <taxon>Actinomycetota</taxon>
        <taxon>Actinomycetes</taxon>
        <taxon>Nakamurellales</taxon>
        <taxon>Nakamurellaceae</taxon>
        <taxon>Nakamurella</taxon>
    </lineage>
</organism>
<dbReference type="Gene3D" id="3.90.180.10">
    <property type="entry name" value="Medium-chain alcohol dehydrogenases, catalytic domain"/>
    <property type="match status" value="1"/>
</dbReference>
<dbReference type="CDD" id="cd08241">
    <property type="entry name" value="QOR1"/>
    <property type="match status" value="1"/>
</dbReference>
<reference evidence="2 3" key="2">
    <citation type="journal article" date="2010" name="Stand. Genomic Sci.">
        <title>Complete genome sequence of Nakamurella multipartita type strain (Y-104).</title>
        <authorList>
            <person name="Tice H."/>
            <person name="Mayilraj S."/>
            <person name="Sims D."/>
            <person name="Lapidus A."/>
            <person name="Nolan M."/>
            <person name="Lucas S."/>
            <person name="Glavina Del Rio T."/>
            <person name="Copeland A."/>
            <person name="Cheng J.F."/>
            <person name="Meincke L."/>
            <person name="Bruce D."/>
            <person name="Goodwin L."/>
            <person name="Pitluck S."/>
            <person name="Ivanova N."/>
            <person name="Mavromatis K."/>
            <person name="Ovchinnikova G."/>
            <person name="Pati A."/>
            <person name="Chen A."/>
            <person name="Palaniappan K."/>
            <person name="Land M."/>
            <person name="Hauser L."/>
            <person name="Chang Y.J."/>
            <person name="Jeffries C.D."/>
            <person name="Detter J.C."/>
            <person name="Brettin T."/>
            <person name="Rohde M."/>
            <person name="Goker M."/>
            <person name="Bristow J."/>
            <person name="Eisen J.A."/>
            <person name="Markowitz V."/>
            <person name="Hugenholtz P."/>
            <person name="Kyrpides N.C."/>
            <person name="Klenk H.P."/>
            <person name="Chen F."/>
        </authorList>
    </citation>
    <scope>NUCLEOTIDE SEQUENCE [LARGE SCALE GENOMIC DNA]</scope>
    <source>
        <strain evidence="3">ATCC 700099 / DSM 44233 / CIP 104796 / JCM 9543 / NBRC 105858 / Y-104</strain>
    </source>
</reference>
<dbReference type="InterPro" id="IPR011032">
    <property type="entry name" value="GroES-like_sf"/>
</dbReference>
<dbReference type="InParanoid" id="C8XAB6"/>
<gene>
    <name evidence="2" type="ordered locus">Namu_0870</name>
</gene>
<keyword evidence="3" id="KW-1185">Reference proteome</keyword>
<dbReference type="Gene3D" id="3.40.50.720">
    <property type="entry name" value="NAD(P)-binding Rossmann-like Domain"/>
    <property type="match status" value="1"/>
</dbReference>
<dbReference type="RefSeq" id="WP_015746196.1">
    <property type="nucleotide sequence ID" value="NC_013235.1"/>
</dbReference>
<dbReference type="InterPro" id="IPR013149">
    <property type="entry name" value="ADH-like_C"/>
</dbReference>
<dbReference type="AlphaFoldDB" id="C8XAB6"/>
<dbReference type="InterPro" id="IPR036291">
    <property type="entry name" value="NAD(P)-bd_dom_sf"/>
</dbReference>
<dbReference type="Proteomes" id="UP000002218">
    <property type="component" value="Chromosome"/>
</dbReference>
<evidence type="ECO:0000313" key="2">
    <source>
        <dbReference type="EMBL" id="ACV77281.1"/>
    </source>
</evidence>
<evidence type="ECO:0000259" key="1">
    <source>
        <dbReference type="SMART" id="SM00829"/>
    </source>
</evidence>
<dbReference type="InterPro" id="IPR051397">
    <property type="entry name" value="Zn-ADH-like_protein"/>
</dbReference>